<proteinExistence type="predicted"/>
<protein>
    <submittedName>
        <fullName evidence="1">DUF4259 domain-containing protein</fullName>
    </submittedName>
</protein>
<organism evidence="1 2">
    <name type="scientific">Yinghuangia soli</name>
    <dbReference type="NCBI Taxonomy" id="2908204"/>
    <lineage>
        <taxon>Bacteria</taxon>
        <taxon>Bacillati</taxon>
        <taxon>Actinomycetota</taxon>
        <taxon>Actinomycetes</taxon>
        <taxon>Kitasatosporales</taxon>
        <taxon>Streptomycetaceae</taxon>
        <taxon>Yinghuangia</taxon>
    </lineage>
</organism>
<dbReference type="Proteomes" id="UP001165378">
    <property type="component" value="Unassembled WGS sequence"/>
</dbReference>
<keyword evidence="2" id="KW-1185">Reference proteome</keyword>
<dbReference type="EMBL" id="JAKFHA010000003">
    <property type="protein sequence ID" value="MCF2526972.1"/>
    <property type="molecule type" value="Genomic_DNA"/>
</dbReference>
<dbReference type="AlphaFoldDB" id="A0AA41PWQ2"/>
<accession>A0AA41PWQ2</accession>
<reference evidence="1" key="1">
    <citation type="submission" date="2022-01" db="EMBL/GenBank/DDBJ databases">
        <title>Genome-Based Taxonomic Classification of the Phylum Actinobacteria.</title>
        <authorList>
            <person name="Gao Y."/>
        </authorList>
    </citation>
    <scope>NUCLEOTIDE SEQUENCE</scope>
    <source>
        <strain evidence="1">KLBMP 8922</strain>
    </source>
</reference>
<gene>
    <name evidence="1" type="ORF">LZ495_07045</name>
</gene>
<name>A0AA41PWQ2_9ACTN</name>
<comment type="caution">
    <text evidence="1">The sequence shown here is derived from an EMBL/GenBank/DDBJ whole genome shotgun (WGS) entry which is preliminary data.</text>
</comment>
<evidence type="ECO:0000313" key="2">
    <source>
        <dbReference type="Proteomes" id="UP001165378"/>
    </source>
</evidence>
<dbReference type="Pfam" id="PF14078">
    <property type="entry name" value="DUF4259"/>
    <property type="match status" value="1"/>
</dbReference>
<sequence>MLDESRSEEREAIVRGVLTRVIRAHDYLIEAEQAVAAAALIAAQCPGGQPVDPICGPDEPMPAFAVELRELAAEALEGIADDETGPASNWVTEADARTWLRGLRNLGNVLVPPPPSMDVPLFDLPT</sequence>
<evidence type="ECO:0000313" key="1">
    <source>
        <dbReference type="EMBL" id="MCF2526972.1"/>
    </source>
</evidence>
<dbReference type="InterPro" id="IPR025355">
    <property type="entry name" value="DUF4259"/>
</dbReference>